<proteinExistence type="predicted"/>
<keyword evidence="1" id="KW-0472">Membrane</keyword>
<evidence type="ECO:0000313" key="3">
    <source>
        <dbReference type="Proteomes" id="UP000692954"/>
    </source>
</evidence>
<dbReference type="OrthoDB" id="320200at2759"/>
<keyword evidence="1" id="KW-0812">Transmembrane</keyword>
<feature type="transmembrane region" description="Helical" evidence="1">
    <location>
        <begin position="82"/>
        <end position="99"/>
    </location>
</feature>
<keyword evidence="1" id="KW-1133">Transmembrane helix</keyword>
<organism evidence="2 3">
    <name type="scientific">Paramecium sonneborni</name>
    <dbReference type="NCBI Taxonomy" id="65129"/>
    <lineage>
        <taxon>Eukaryota</taxon>
        <taxon>Sar</taxon>
        <taxon>Alveolata</taxon>
        <taxon>Ciliophora</taxon>
        <taxon>Intramacronucleata</taxon>
        <taxon>Oligohymenophorea</taxon>
        <taxon>Peniculida</taxon>
        <taxon>Parameciidae</taxon>
        <taxon>Paramecium</taxon>
    </lineage>
</organism>
<accession>A0A8S1QVH6</accession>
<evidence type="ECO:0000256" key="1">
    <source>
        <dbReference type="SAM" id="Phobius"/>
    </source>
</evidence>
<evidence type="ECO:0008006" key="4">
    <source>
        <dbReference type="Google" id="ProtNLM"/>
    </source>
</evidence>
<feature type="transmembrane region" description="Helical" evidence="1">
    <location>
        <begin position="153"/>
        <end position="175"/>
    </location>
</feature>
<dbReference type="AlphaFoldDB" id="A0A8S1QVH6"/>
<comment type="caution">
    <text evidence="2">The sequence shown here is derived from an EMBL/GenBank/DDBJ whole genome shotgun (WGS) entry which is preliminary data.</text>
</comment>
<feature type="transmembrane region" description="Helical" evidence="1">
    <location>
        <begin position="119"/>
        <end position="141"/>
    </location>
</feature>
<name>A0A8S1QVH6_9CILI</name>
<reference evidence="2" key="1">
    <citation type="submission" date="2021-01" db="EMBL/GenBank/DDBJ databases">
        <authorList>
            <consortium name="Genoscope - CEA"/>
            <person name="William W."/>
        </authorList>
    </citation>
    <scope>NUCLEOTIDE SEQUENCE</scope>
</reference>
<feature type="transmembrane region" description="Helical" evidence="1">
    <location>
        <begin position="57"/>
        <end position="75"/>
    </location>
</feature>
<feature type="transmembrane region" description="Helical" evidence="1">
    <location>
        <begin position="32"/>
        <end position="51"/>
    </location>
</feature>
<evidence type="ECO:0000313" key="2">
    <source>
        <dbReference type="EMBL" id="CAD8119836.1"/>
    </source>
</evidence>
<protein>
    <recommendedName>
        <fullName evidence="4">Transmembrane protein</fullName>
    </recommendedName>
</protein>
<keyword evidence="3" id="KW-1185">Reference proteome</keyword>
<dbReference type="Proteomes" id="UP000692954">
    <property type="component" value="Unassembled WGS sequence"/>
</dbReference>
<sequence length="499" mass="58950">MHKLTLKFLDQSIEQKYQLENQSPKRRTHLKIFLSFFIVLQIIKLIIALIIKNYATVYPTLGMMGCTAFSKFFNYNKENHQRALIIYINICFTIYVVFFDPHLDTPTMYFRGAHQMAINIINILGTEFIDSTFTIIALYLLRIFHFIYNSSSVDITTVLMGLSANIALIIVFYFYHKAIRSQFLLTKIDQRWENILKQILHNQKFILINYQIEKLQFQSITSTFSQTIQSEEQVLNFIRKAKVENNTLEQYLFHKLQGFASNFLEIVNHSVNVKFDRQLMLVNYSIFFGNQPTILIQTDSSQYYSQNQEIQKVSHAYLKLMSVFIKIIKHNKPFDKIQFHNLANKIQFQGLMISIWNKQIVQKTISLKKSLLKVQSFCNPYTKIKLIDSDQFINTLPKIFYLLLAFVVDCTNSEQIKMKHESLETQLIRIKIKGKFNIQKLNYYTFKFKYYLLLICKEINADQNCINIQLNDEILQPFTDLNMPYQNLGVLKNTQTHQN</sequence>
<dbReference type="EMBL" id="CAJJDN010000123">
    <property type="protein sequence ID" value="CAD8119836.1"/>
    <property type="molecule type" value="Genomic_DNA"/>
</dbReference>
<gene>
    <name evidence="2" type="ORF">PSON_ATCC_30995.1.T1230023</name>
</gene>